<reference evidence="1" key="1">
    <citation type="submission" date="2019-03" db="EMBL/GenBank/DDBJ databases">
        <authorList>
            <person name="Mank J."/>
            <person name="Almeida P."/>
        </authorList>
    </citation>
    <scope>NUCLEOTIDE SEQUENCE</scope>
    <source>
        <strain evidence="1">78183</strain>
    </source>
</reference>
<protein>
    <submittedName>
        <fullName evidence="1">Uncharacterized protein</fullName>
    </submittedName>
</protein>
<dbReference type="EMBL" id="CAADRP010002229">
    <property type="protein sequence ID" value="VFU63798.1"/>
    <property type="molecule type" value="Genomic_DNA"/>
</dbReference>
<proteinExistence type="predicted"/>
<organism evidence="1">
    <name type="scientific">Salix viminalis</name>
    <name type="common">Common osier</name>
    <name type="synonym">Basket willow</name>
    <dbReference type="NCBI Taxonomy" id="40686"/>
    <lineage>
        <taxon>Eukaryota</taxon>
        <taxon>Viridiplantae</taxon>
        <taxon>Streptophyta</taxon>
        <taxon>Embryophyta</taxon>
        <taxon>Tracheophyta</taxon>
        <taxon>Spermatophyta</taxon>
        <taxon>Magnoliopsida</taxon>
        <taxon>eudicotyledons</taxon>
        <taxon>Gunneridae</taxon>
        <taxon>Pentapetalae</taxon>
        <taxon>rosids</taxon>
        <taxon>fabids</taxon>
        <taxon>Malpighiales</taxon>
        <taxon>Salicaceae</taxon>
        <taxon>Saliceae</taxon>
        <taxon>Salix</taxon>
    </lineage>
</organism>
<dbReference type="AlphaFoldDB" id="A0A6N2NGX9"/>
<evidence type="ECO:0000313" key="1">
    <source>
        <dbReference type="EMBL" id="VFU63798.1"/>
    </source>
</evidence>
<gene>
    <name evidence="1" type="ORF">SVIM_LOCUS486662</name>
</gene>
<sequence>MALRFLKNLPSWEEEEEAAAARKDVLWDEGVHDVHVRDIGGDLDRDAFHDCDSNGSLCGAGRPFLGVAAAPPSF</sequence>
<name>A0A6N2NGX9_SALVM</name>
<accession>A0A6N2NGX9</accession>